<dbReference type="Pfam" id="PF01494">
    <property type="entry name" value="FAD_binding_3"/>
    <property type="match status" value="1"/>
</dbReference>
<dbReference type="PANTHER" id="PTHR13789:SF309">
    <property type="entry name" value="PUTATIVE (AFU_ORTHOLOGUE AFUA_6G14510)-RELATED"/>
    <property type="match status" value="1"/>
</dbReference>
<dbReference type="PANTHER" id="PTHR13789">
    <property type="entry name" value="MONOOXYGENASE"/>
    <property type="match status" value="1"/>
</dbReference>
<dbReference type="KEGG" id="rcr:NCTC10994_02567"/>
<accession>A0A2X4U0W9</accession>
<dbReference type="EC" id="1.14.13.24" evidence="4"/>
<protein>
    <submittedName>
        <fullName evidence="4">FAD-dependent oxidoreductase</fullName>
        <ecNumber evidence="4">1.14.13.24</ecNumber>
    </submittedName>
</protein>
<keyword evidence="5" id="KW-1185">Reference proteome</keyword>
<keyword evidence="2" id="KW-0503">Monooxygenase</keyword>
<reference evidence="4 5" key="1">
    <citation type="submission" date="2018-06" db="EMBL/GenBank/DDBJ databases">
        <authorList>
            <consortium name="Pathogen Informatics"/>
            <person name="Doyle S."/>
        </authorList>
    </citation>
    <scope>NUCLEOTIDE SEQUENCE [LARGE SCALE GENOMIC DNA]</scope>
    <source>
        <strain evidence="4 5">NCTC10994</strain>
    </source>
</reference>
<dbReference type="AlphaFoldDB" id="A0A2X4U0W9"/>
<dbReference type="InterPro" id="IPR050493">
    <property type="entry name" value="FAD-dep_Monooxygenase_BioMet"/>
</dbReference>
<evidence type="ECO:0000256" key="2">
    <source>
        <dbReference type="ARBA" id="ARBA00023033"/>
    </source>
</evidence>
<dbReference type="Gene3D" id="3.50.50.60">
    <property type="entry name" value="FAD/NAD(P)-binding domain"/>
    <property type="match status" value="1"/>
</dbReference>
<dbReference type="EMBL" id="LS483468">
    <property type="protein sequence ID" value="SQI33436.1"/>
    <property type="molecule type" value="Genomic_DNA"/>
</dbReference>
<evidence type="ECO:0000259" key="3">
    <source>
        <dbReference type="Pfam" id="PF01494"/>
    </source>
</evidence>
<dbReference type="Pfam" id="PF13450">
    <property type="entry name" value="NAD_binding_8"/>
    <property type="match status" value="1"/>
</dbReference>
<organism evidence="4 5">
    <name type="scientific">Rhodococcus coprophilus</name>
    <dbReference type="NCBI Taxonomy" id="38310"/>
    <lineage>
        <taxon>Bacteria</taxon>
        <taxon>Bacillati</taxon>
        <taxon>Actinomycetota</taxon>
        <taxon>Actinomycetes</taxon>
        <taxon>Mycobacteriales</taxon>
        <taxon>Nocardiaceae</taxon>
        <taxon>Rhodococcus</taxon>
    </lineage>
</organism>
<dbReference type="InterPro" id="IPR002938">
    <property type="entry name" value="FAD-bd"/>
</dbReference>
<name>A0A2X4U0W9_9NOCA</name>
<dbReference type="Proteomes" id="UP000249091">
    <property type="component" value="Chromosome 1"/>
</dbReference>
<dbReference type="STRING" id="1219011.GCA_001895045_02646"/>
<dbReference type="SUPFAM" id="SSF51905">
    <property type="entry name" value="FAD/NAD(P)-binding domain"/>
    <property type="match status" value="1"/>
</dbReference>
<feature type="domain" description="FAD-binding" evidence="3">
    <location>
        <begin position="136"/>
        <end position="315"/>
    </location>
</feature>
<evidence type="ECO:0000313" key="4">
    <source>
        <dbReference type="EMBL" id="SQI33436.1"/>
    </source>
</evidence>
<sequence>MSTEHPAKAAILGGGIGGLTAANTLVRSGWHVEVFERAEGLPPTGTTLGLWPEALTALEVAGLGGRAEKLGVLQRSGSLLRWDGRTIAHLENLRRSAVLLSRPPLLNLLADGLPGDTVQFGQAAPSLPDLSGYDVVIGADGIGSATRDAVFGTRYRPVYTGFTAWRGWVDGATDSLSESWAPGSLFGISPRDGELTNWFAAVRAPAESTGGVPELRERFQYWHPAVVDMLDRLDPPTVLHHDLYESPPLPSYVRGKVALIGDAAHAMAPNLGRGACEAMVDASVLAVLLAEHPVAEALQRYDRARRRRTQRLVRASRMLAGVATATRFTSARNALIGAASKLA</sequence>
<evidence type="ECO:0000313" key="5">
    <source>
        <dbReference type="Proteomes" id="UP000249091"/>
    </source>
</evidence>
<evidence type="ECO:0000256" key="1">
    <source>
        <dbReference type="ARBA" id="ARBA00023002"/>
    </source>
</evidence>
<dbReference type="InterPro" id="IPR036188">
    <property type="entry name" value="FAD/NAD-bd_sf"/>
</dbReference>
<dbReference type="GO" id="GO:0071949">
    <property type="term" value="F:FAD binding"/>
    <property type="evidence" value="ECO:0007669"/>
    <property type="project" value="InterPro"/>
</dbReference>
<gene>
    <name evidence="4" type="primary">xlnD_1</name>
    <name evidence="4" type="ORF">NCTC10994_02567</name>
</gene>
<keyword evidence="1 4" id="KW-0560">Oxidoreductase</keyword>
<proteinExistence type="predicted"/>
<dbReference type="RefSeq" id="WP_072701202.1">
    <property type="nucleotide sequence ID" value="NZ_JAFBBL010000001.1"/>
</dbReference>
<dbReference type="GO" id="GO:0018669">
    <property type="term" value="F:3-hydroxybenzoate 6-monooxygenase activity"/>
    <property type="evidence" value="ECO:0007669"/>
    <property type="project" value="UniProtKB-EC"/>
</dbReference>
<dbReference type="PRINTS" id="PR00420">
    <property type="entry name" value="RNGMNOXGNASE"/>
</dbReference>